<evidence type="ECO:0000256" key="2">
    <source>
        <dbReference type="PROSITE-ProRule" id="PRU00317"/>
    </source>
</evidence>
<feature type="repeat" description="Pumilio" evidence="2">
    <location>
        <begin position="706"/>
        <end position="743"/>
    </location>
</feature>
<dbReference type="SUPFAM" id="SSF48371">
    <property type="entry name" value="ARM repeat"/>
    <property type="match status" value="1"/>
</dbReference>
<keyword evidence="6" id="KW-1185">Reference proteome</keyword>
<protein>
    <submittedName>
        <fullName evidence="5">BQ2448_3125 protein</fullName>
    </submittedName>
</protein>
<dbReference type="Pfam" id="PF00806">
    <property type="entry name" value="PUF"/>
    <property type="match status" value="8"/>
</dbReference>
<dbReference type="Proteomes" id="UP000198372">
    <property type="component" value="Unassembled WGS sequence"/>
</dbReference>
<gene>
    <name evidence="5" type="ORF">BQ2448_3125</name>
</gene>
<dbReference type="PROSITE" id="PS50302">
    <property type="entry name" value="PUM"/>
    <property type="match status" value="8"/>
</dbReference>
<feature type="repeat" description="Pumilio" evidence="2">
    <location>
        <begin position="562"/>
        <end position="597"/>
    </location>
</feature>
<feature type="repeat" description="Pumilio" evidence="2">
    <location>
        <begin position="525"/>
        <end position="561"/>
    </location>
</feature>
<sequence length="919" mass="98156">MAPSQPASPASSTSADEPSNAAMASSLAGLPVRTTTTSNNTSNVANDSSDSSEAKAQSGQLKEFLDLATTRGGSQQPADIAARLEQKRLEHEKQRELQKKAFEQQMKQLELEQEREERELMGANGTSPAATGAEDSKPVRSRSGNDLASFNDGRSDQYANAKSLPATRRHSGEGMQDRATGAVGAVEPAPGEGAKPQQKGAEGQPMLNSFLFDDELDADLQNSAWGGKYLQMNTDDDKFPILVRRDSYPGILSASSAALDLAPLSQAPSHATRAFGPGGRAAPSEWPQFQGDQNGANKADGQSNEGAAVASTASSTERHRSVTLDASSPSGATSTSAGASSNSPLPVRSGTGQLPPPRSGLGAPASGRSSPALDKKLGGLDAIGAGKANGFGVDQMTDKFSNFNIDTNAFGSDPTTGPFGGYVHDHGAFVYDGSAGQYGSMGANRFAGLRLEDLQGDMLPLCKDQFGCRYLQKKLEDGNPEHRDMIFNEIFPHFAELMTDPFANYLSQRLLEYATDEQRDALIESISGELVSISLNMHGTRAVQKMIDYLSTQRQVQSLILALNLNVVTLIKDLNGNHVIQKCLNHLPPEDNQFIYNAVATHCIEVATHRHGCCVLQRCIDHASESQRIQLVTEITYNSLTLVQDAFGNYVVQYVLDLNDNRFIEAIVRQFLGNVSALSAQKFSSNVVEKCIRVADATGRRAIIDELLNKQRLERLLRDSFANYVVQTALDYAEPAQRAQLIETIRPILPMIRNTPYGKRIQSKIQRETNDHHMGRGGYHGGHHGGHGGMHGGPFYGVPPAMHGMPPHLQHAQFQPHPHQGSFMGHMHAPPHLMSPAGIESFGGAAPGTPGPTSGQGRGSPYLGGPQFGAGLPPPHMGHHPQNGSLSFAAGGQAGFAPFPGQPMMGGAEAYGANGGNFM</sequence>
<evidence type="ECO:0000256" key="1">
    <source>
        <dbReference type="ARBA" id="ARBA00022737"/>
    </source>
</evidence>
<dbReference type="InterPro" id="IPR033712">
    <property type="entry name" value="Pumilio_RNA-bd"/>
</dbReference>
<evidence type="ECO:0000313" key="6">
    <source>
        <dbReference type="Proteomes" id="UP000198372"/>
    </source>
</evidence>
<dbReference type="PROSITE" id="PS50303">
    <property type="entry name" value="PUM_HD"/>
    <property type="match status" value="1"/>
</dbReference>
<dbReference type="InterPro" id="IPR001313">
    <property type="entry name" value="Pumilio_RNA-bd_rpt"/>
</dbReference>
<reference evidence="6" key="1">
    <citation type="submission" date="2016-09" db="EMBL/GenBank/DDBJ databases">
        <authorList>
            <person name="Jeantristanb JTB J.-T."/>
            <person name="Ricardo R."/>
        </authorList>
    </citation>
    <scope>NUCLEOTIDE SEQUENCE [LARGE SCALE GENOMIC DNA]</scope>
</reference>
<dbReference type="EMBL" id="FMSP01000007">
    <property type="protein sequence ID" value="SCV71537.1"/>
    <property type="molecule type" value="Genomic_DNA"/>
</dbReference>
<dbReference type="CDD" id="cd07920">
    <property type="entry name" value="Pumilio"/>
    <property type="match status" value="1"/>
</dbReference>
<dbReference type="STRING" id="269621.A0A238FEB1"/>
<feature type="compositionally biased region" description="Low complexity" evidence="3">
    <location>
        <begin position="843"/>
        <end position="861"/>
    </location>
</feature>
<dbReference type="SMART" id="SM00025">
    <property type="entry name" value="Pumilio"/>
    <property type="match status" value="8"/>
</dbReference>
<name>A0A238FEB1_9BASI</name>
<dbReference type="Gene3D" id="1.25.10.10">
    <property type="entry name" value="Leucine-rich Repeat Variant"/>
    <property type="match status" value="1"/>
</dbReference>
<feature type="repeat" description="Pumilio" evidence="2">
    <location>
        <begin position="489"/>
        <end position="524"/>
    </location>
</feature>
<dbReference type="InterPro" id="IPR016024">
    <property type="entry name" value="ARM-type_fold"/>
</dbReference>
<dbReference type="InterPro" id="IPR011989">
    <property type="entry name" value="ARM-like"/>
</dbReference>
<keyword evidence="1" id="KW-0677">Repeat</keyword>
<evidence type="ECO:0000259" key="4">
    <source>
        <dbReference type="PROSITE" id="PS50303"/>
    </source>
</evidence>
<feature type="compositionally biased region" description="Basic and acidic residues" evidence="3">
    <location>
        <begin position="109"/>
        <end position="120"/>
    </location>
</feature>
<feature type="region of interest" description="Disordered" evidence="3">
    <location>
        <begin position="838"/>
        <end position="889"/>
    </location>
</feature>
<dbReference type="GO" id="GO:0003729">
    <property type="term" value="F:mRNA binding"/>
    <property type="evidence" value="ECO:0007669"/>
    <property type="project" value="TreeGrafter"/>
</dbReference>
<feature type="compositionally biased region" description="Low complexity" evidence="3">
    <location>
        <begin position="326"/>
        <end position="344"/>
    </location>
</feature>
<feature type="compositionally biased region" description="Low complexity" evidence="3">
    <location>
        <begin position="1"/>
        <end position="19"/>
    </location>
</feature>
<feature type="repeat" description="Pumilio" evidence="2">
    <location>
        <begin position="453"/>
        <end position="488"/>
    </location>
</feature>
<dbReference type="InterPro" id="IPR033133">
    <property type="entry name" value="PUM-HD"/>
</dbReference>
<dbReference type="GO" id="GO:0005737">
    <property type="term" value="C:cytoplasm"/>
    <property type="evidence" value="ECO:0007669"/>
    <property type="project" value="TreeGrafter"/>
</dbReference>
<dbReference type="FunFam" id="1.25.10.10:FF:000237">
    <property type="entry name" value="Pumilio homolog 9"/>
    <property type="match status" value="1"/>
</dbReference>
<feature type="domain" description="PUM-HD" evidence="4">
    <location>
        <begin position="432"/>
        <end position="769"/>
    </location>
</feature>
<proteinExistence type="predicted"/>
<dbReference type="AlphaFoldDB" id="A0A238FEB1"/>
<feature type="compositionally biased region" description="Low complexity" evidence="3">
    <location>
        <begin position="34"/>
        <end position="51"/>
    </location>
</feature>
<feature type="compositionally biased region" description="Basic and acidic residues" evidence="3">
    <location>
        <begin position="91"/>
        <end position="102"/>
    </location>
</feature>
<feature type="repeat" description="Pumilio" evidence="2">
    <location>
        <begin position="634"/>
        <end position="669"/>
    </location>
</feature>
<feature type="compositionally biased region" description="Polar residues" evidence="3">
    <location>
        <begin position="290"/>
        <end position="315"/>
    </location>
</feature>
<dbReference type="PANTHER" id="PTHR12537">
    <property type="entry name" value="RNA BINDING PROTEIN PUMILIO-RELATED"/>
    <property type="match status" value="1"/>
</dbReference>
<dbReference type="OrthoDB" id="668540at2759"/>
<dbReference type="PANTHER" id="PTHR12537:SF13">
    <property type="entry name" value="PUMILIO HOMOLOGY DOMAIN FAMILY MEMBER 4"/>
    <property type="match status" value="1"/>
</dbReference>
<feature type="region of interest" description="Disordered" evidence="3">
    <location>
        <begin position="91"/>
        <end position="208"/>
    </location>
</feature>
<feature type="repeat" description="Pumilio" evidence="2">
    <location>
        <begin position="598"/>
        <end position="633"/>
    </location>
</feature>
<feature type="region of interest" description="Disordered" evidence="3">
    <location>
        <begin position="269"/>
        <end position="374"/>
    </location>
</feature>
<dbReference type="GO" id="GO:0010608">
    <property type="term" value="P:post-transcriptional regulation of gene expression"/>
    <property type="evidence" value="ECO:0007669"/>
    <property type="project" value="TreeGrafter"/>
</dbReference>
<accession>A0A238FEB1</accession>
<organism evidence="5 6">
    <name type="scientific">Microbotryum intermedium</name>
    <dbReference type="NCBI Taxonomy" id="269621"/>
    <lineage>
        <taxon>Eukaryota</taxon>
        <taxon>Fungi</taxon>
        <taxon>Dikarya</taxon>
        <taxon>Basidiomycota</taxon>
        <taxon>Pucciniomycotina</taxon>
        <taxon>Microbotryomycetes</taxon>
        <taxon>Microbotryales</taxon>
        <taxon>Microbotryaceae</taxon>
        <taxon>Microbotryum</taxon>
    </lineage>
</organism>
<evidence type="ECO:0000256" key="3">
    <source>
        <dbReference type="SAM" id="MobiDB-lite"/>
    </source>
</evidence>
<feature type="repeat" description="Pumilio" evidence="2">
    <location>
        <begin position="670"/>
        <end position="705"/>
    </location>
</feature>
<evidence type="ECO:0000313" key="5">
    <source>
        <dbReference type="EMBL" id="SCV71537.1"/>
    </source>
</evidence>
<feature type="region of interest" description="Disordered" evidence="3">
    <location>
        <begin position="1"/>
        <end position="78"/>
    </location>
</feature>